<protein>
    <submittedName>
        <fullName evidence="2">Uncharacterized protein</fullName>
    </submittedName>
</protein>
<evidence type="ECO:0000313" key="2">
    <source>
        <dbReference type="EMBL" id="KAK7001527.1"/>
    </source>
</evidence>
<dbReference type="EMBL" id="JAWWNJ010000083">
    <property type="protein sequence ID" value="KAK7001527.1"/>
    <property type="molecule type" value="Genomic_DNA"/>
</dbReference>
<sequence>MASPSVNASPDVHNYFSPKTAEVLNTVAHKLAYLPLSSHALKRQPSDSAITSKAKIARMGDVNMANVPNLRNHIIFSDVKSLPVNGWTFDLVKANHTDDVVDYLNTNYASCLALVFLSSDLQDRTMGSAAAKSILAAAGVPGAENLAIIPPMPKVDLPGKPGRLTMPWTHIIRDCTADLKESIKRKAVFHGRFMDDAMTCYLFPANPPAPFLVFTFHNIDSEAPHVLVRDALLAHLKTDDAVKSMLEAHHNYLKDIPNAEFALDVLFDCAEVSTSTFYLKSSKGSVATNLFHITIPPFDVSTAYNDELAAHVMSATFSFPVRFHGVGKAWRGRYGDTTMDCSECHSNAHYIGNCTIIKSAEFREVHGVPDEPSVAASNIPTSLAVAPALPTPVASTSSAFNNHAGPSNNPYRGGFNRGGFRGGRGRGWNNARFGGFRGRSWS</sequence>
<organism evidence="2 3">
    <name type="scientific">Favolaschia claudopus</name>
    <dbReference type="NCBI Taxonomy" id="2862362"/>
    <lineage>
        <taxon>Eukaryota</taxon>
        <taxon>Fungi</taxon>
        <taxon>Dikarya</taxon>
        <taxon>Basidiomycota</taxon>
        <taxon>Agaricomycotina</taxon>
        <taxon>Agaricomycetes</taxon>
        <taxon>Agaricomycetidae</taxon>
        <taxon>Agaricales</taxon>
        <taxon>Marasmiineae</taxon>
        <taxon>Mycenaceae</taxon>
        <taxon>Favolaschia</taxon>
    </lineage>
</organism>
<gene>
    <name evidence="2" type="ORF">R3P38DRAFT_3284364</name>
</gene>
<name>A0AAW0A5S2_9AGAR</name>
<comment type="caution">
    <text evidence="2">The sequence shown here is derived from an EMBL/GenBank/DDBJ whole genome shotgun (WGS) entry which is preliminary data.</text>
</comment>
<dbReference type="AlphaFoldDB" id="A0AAW0A5S2"/>
<dbReference type="Proteomes" id="UP001362999">
    <property type="component" value="Unassembled WGS sequence"/>
</dbReference>
<accession>A0AAW0A5S2</accession>
<evidence type="ECO:0000256" key="1">
    <source>
        <dbReference type="SAM" id="MobiDB-lite"/>
    </source>
</evidence>
<proteinExistence type="predicted"/>
<feature type="compositionally biased region" description="Polar residues" evidence="1">
    <location>
        <begin position="400"/>
        <end position="410"/>
    </location>
</feature>
<feature type="region of interest" description="Disordered" evidence="1">
    <location>
        <begin position="399"/>
        <end position="419"/>
    </location>
</feature>
<keyword evidence="3" id="KW-1185">Reference proteome</keyword>
<evidence type="ECO:0000313" key="3">
    <source>
        <dbReference type="Proteomes" id="UP001362999"/>
    </source>
</evidence>
<reference evidence="2 3" key="1">
    <citation type="journal article" date="2024" name="J Genomics">
        <title>Draft genome sequencing and assembly of Favolaschia claudopus CIRM-BRFM 2984 isolated from oak limbs.</title>
        <authorList>
            <person name="Navarro D."/>
            <person name="Drula E."/>
            <person name="Chaduli D."/>
            <person name="Cazenave R."/>
            <person name="Ahrendt S."/>
            <person name="Wang J."/>
            <person name="Lipzen A."/>
            <person name="Daum C."/>
            <person name="Barry K."/>
            <person name="Grigoriev I.V."/>
            <person name="Favel A."/>
            <person name="Rosso M.N."/>
            <person name="Martin F."/>
        </authorList>
    </citation>
    <scope>NUCLEOTIDE SEQUENCE [LARGE SCALE GENOMIC DNA]</scope>
    <source>
        <strain evidence="2 3">CIRM-BRFM 2984</strain>
    </source>
</reference>